<dbReference type="Pfam" id="PF20143">
    <property type="entry name" value="NAD_kinase_C"/>
    <property type="match status" value="1"/>
</dbReference>
<organism evidence="2 3">
    <name type="scientific">Mycobacterium novum</name>
    <dbReference type="NCBI Taxonomy" id="2492438"/>
    <lineage>
        <taxon>Bacteria</taxon>
        <taxon>Bacillati</taxon>
        <taxon>Actinomycetota</taxon>
        <taxon>Actinomycetes</taxon>
        <taxon>Mycobacteriales</taxon>
        <taxon>Mycobacteriaceae</taxon>
        <taxon>Mycobacterium</taxon>
    </lineage>
</organism>
<proteinExistence type="predicted"/>
<gene>
    <name evidence="2" type="ORF">MNVM_00150</name>
</gene>
<sequence>MLWPDLDAILVVPNNAHALFARPMVTSPDSTIAIEVESDGHNALVFCDGRRKMLVPPAVGSRCSAAVDRSSGRGWAAPRSPTGWCANSGCR</sequence>
<evidence type="ECO:0000313" key="2">
    <source>
        <dbReference type="EMBL" id="BBX10934.1"/>
    </source>
</evidence>
<dbReference type="KEGG" id="mnm:MNVM_00150"/>
<evidence type="ECO:0000256" key="1">
    <source>
        <dbReference type="SAM" id="MobiDB-lite"/>
    </source>
</evidence>
<dbReference type="Proteomes" id="UP000466997">
    <property type="component" value="Chromosome"/>
</dbReference>
<feature type="region of interest" description="Disordered" evidence="1">
    <location>
        <begin position="71"/>
        <end position="91"/>
    </location>
</feature>
<dbReference type="AlphaFoldDB" id="A0A7I7JI67"/>
<evidence type="ECO:0000313" key="3">
    <source>
        <dbReference type="Proteomes" id="UP000466997"/>
    </source>
</evidence>
<reference evidence="2 3" key="1">
    <citation type="journal article" date="2019" name="Emerg. Microbes Infect.">
        <title>Comprehensive subspecies identification of 175 nontuberculous mycobacteria species based on 7547 genomic profiles.</title>
        <authorList>
            <person name="Matsumoto Y."/>
            <person name="Kinjo T."/>
            <person name="Motooka D."/>
            <person name="Nabeya D."/>
            <person name="Jung N."/>
            <person name="Uechi K."/>
            <person name="Horii T."/>
            <person name="Iida T."/>
            <person name="Fujita J."/>
            <person name="Nakamura S."/>
        </authorList>
    </citation>
    <scope>NUCLEOTIDE SEQUENCE [LARGE SCALE GENOMIC DNA]</scope>
    <source>
        <strain evidence="2 3">JCM 6391</strain>
    </source>
</reference>
<accession>A0A7I7JI67</accession>
<name>A0A7I7JI67_9MYCO</name>
<dbReference type="InterPro" id="IPR016064">
    <property type="entry name" value="NAD/diacylglycerol_kinase_sf"/>
</dbReference>
<keyword evidence="3" id="KW-1185">Reference proteome</keyword>
<dbReference type="SUPFAM" id="SSF111331">
    <property type="entry name" value="NAD kinase/diacylglycerol kinase-like"/>
    <property type="match status" value="1"/>
</dbReference>
<dbReference type="GO" id="GO:0019674">
    <property type="term" value="P:NAD+ metabolic process"/>
    <property type="evidence" value="ECO:0007669"/>
    <property type="project" value="InterPro"/>
</dbReference>
<dbReference type="Gene3D" id="2.60.200.30">
    <property type="entry name" value="Probable inorganic polyphosphate/atp-NAD kinase, domain 2"/>
    <property type="match status" value="1"/>
</dbReference>
<dbReference type="GO" id="GO:0003951">
    <property type="term" value="F:NAD+ kinase activity"/>
    <property type="evidence" value="ECO:0007669"/>
    <property type="project" value="InterPro"/>
</dbReference>
<dbReference type="EMBL" id="AP022562">
    <property type="protein sequence ID" value="BBX10934.1"/>
    <property type="molecule type" value="Genomic_DNA"/>
</dbReference>
<protein>
    <submittedName>
        <fullName evidence="2">Uncharacterized protein</fullName>
    </submittedName>
</protein>
<dbReference type="InterPro" id="IPR017437">
    <property type="entry name" value="ATP-NAD_kinase_PpnK-typ_C"/>
</dbReference>